<reference evidence="2 3" key="1">
    <citation type="submission" date="2020-07" db="EMBL/GenBank/DDBJ databases">
        <title>The complete genome of Paracoccus pantotrophus ACCC 10489.</title>
        <authorList>
            <person name="Si Y."/>
        </authorList>
    </citation>
    <scope>NUCLEOTIDE SEQUENCE [LARGE SCALE GENOMIC DNA]</scope>
    <source>
        <strain evidence="2 3">ACCC10489</strain>
    </source>
</reference>
<evidence type="ECO:0000313" key="2">
    <source>
        <dbReference type="EMBL" id="QLH14084.1"/>
    </source>
</evidence>
<protein>
    <submittedName>
        <fullName evidence="2">Uncharacterized protein</fullName>
    </submittedName>
</protein>
<dbReference type="GeneID" id="51373222"/>
<accession>A0A7H9BRX8</accession>
<organism evidence="2 3">
    <name type="scientific">Paracoccus pantotrophus</name>
    <name type="common">Thiosphaera pantotropha</name>
    <dbReference type="NCBI Taxonomy" id="82367"/>
    <lineage>
        <taxon>Bacteria</taxon>
        <taxon>Pseudomonadati</taxon>
        <taxon>Pseudomonadota</taxon>
        <taxon>Alphaproteobacteria</taxon>
        <taxon>Rhodobacterales</taxon>
        <taxon>Paracoccaceae</taxon>
        <taxon>Paracoccus</taxon>
    </lineage>
</organism>
<dbReference type="EMBL" id="CP058689">
    <property type="protein sequence ID" value="QLH14084.1"/>
    <property type="molecule type" value="Genomic_DNA"/>
</dbReference>
<gene>
    <name evidence="2" type="ORF">HYQ43_07505</name>
</gene>
<dbReference type="AlphaFoldDB" id="A0A7H9BRX8"/>
<evidence type="ECO:0000313" key="3">
    <source>
        <dbReference type="Proteomes" id="UP000509322"/>
    </source>
</evidence>
<keyword evidence="1" id="KW-0812">Transmembrane</keyword>
<name>A0A7H9BRX8_PARPN</name>
<keyword evidence="1" id="KW-0472">Membrane</keyword>
<proteinExistence type="predicted"/>
<dbReference type="Proteomes" id="UP000509322">
    <property type="component" value="Chromosome 1"/>
</dbReference>
<feature type="transmembrane region" description="Helical" evidence="1">
    <location>
        <begin position="20"/>
        <end position="43"/>
    </location>
</feature>
<sequence length="46" mass="4821">MTALAAFLVGIDRKGAIRLLAFGLGGMAAAVALWVMIALIAVYRPF</sequence>
<dbReference type="RefSeq" id="WP_155984402.1">
    <property type="nucleotide sequence ID" value="NZ_CP038206.1"/>
</dbReference>
<evidence type="ECO:0000256" key="1">
    <source>
        <dbReference type="SAM" id="Phobius"/>
    </source>
</evidence>
<keyword evidence="1" id="KW-1133">Transmembrane helix</keyword>